<gene>
    <name evidence="2" type="ORF">MKW98_017461</name>
</gene>
<organism evidence="2 3">
    <name type="scientific">Papaver atlanticum</name>
    <dbReference type="NCBI Taxonomy" id="357466"/>
    <lineage>
        <taxon>Eukaryota</taxon>
        <taxon>Viridiplantae</taxon>
        <taxon>Streptophyta</taxon>
        <taxon>Embryophyta</taxon>
        <taxon>Tracheophyta</taxon>
        <taxon>Spermatophyta</taxon>
        <taxon>Magnoliopsida</taxon>
        <taxon>Ranunculales</taxon>
        <taxon>Papaveraceae</taxon>
        <taxon>Papaveroideae</taxon>
        <taxon>Papaver</taxon>
    </lineage>
</organism>
<reference evidence="2" key="1">
    <citation type="submission" date="2022-04" db="EMBL/GenBank/DDBJ databases">
        <title>A functionally conserved STORR gene fusion in Papaver species that diverged 16.8 million years ago.</title>
        <authorList>
            <person name="Catania T."/>
        </authorList>
    </citation>
    <scope>NUCLEOTIDE SEQUENCE</scope>
    <source>
        <strain evidence="2">S-188037</strain>
    </source>
</reference>
<proteinExistence type="predicted"/>
<keyword evidence="3" id="KW-1185">Reference proteome</keyword>
<evidence type="ECO:0000313" key="2">
    <source>
        <dbReference type="EMBL" id="KAI3953637.1"/>
    </source>
</evidence>
<protein>
    <submittedName>
        <fullName evidence="2">Uncharacterized protein</fullName>
    </submittedName>
</protein>
<dbReference type="EMBL" id="JAJJMB010002020">
    <property type="protein sequence ID" value="KAI3953637.1"/>
    <property type="molecule type" value="Genomic_DNA"/>
</dbReference>
<feature type="compositionally biased region" description="Polar residues" evidence="1">
    <location>
        <begin position="87"/>
        <end position="96"/>
    </location>
</feature>
<name>A0AAD4TE30_9MAGN</name>
<dbReference type="Proteomes" id="UP001202328">
    <property type="component" value="Unassembled WGS sequence"/>
</dbReference>
<evidence type="ECO:0000256" key="1">
    <source>
        <dbReference type="SAM" id="MobiDB-lite"/>
    </source>
</evidence>
<dbReference type="AlphaFoldDB" id="A0AAD4TE30"/>
<accession>A0AAD4TE30</accession>
<comment type="caution">
    <text evidence="2">The sequence shown here is derived from an EMBL/GenBank/DDBJ whole genome shotgun (WGS) entry which is preliminary data.</text>
</comment>
<sequence>MIRGNFPAGIEVLRSFIKQSSYHSSPCVVHDILSRVHEISTSVPKDSGDDVECLGIDNTRRKLVGRKEPEDNNLIRRKKAKKGFQTADDNNFTNRAPPTRDFGFMKKY</sequence>
<feature type="region of interest" description="Disordered" evidence="1">
    <location>
        <begin position="81"/>
        <end position="108"/>
    </location>
</feature>
<feature type="non-terminal residue" evidence="2">
    <location>
        <position position="108"/>
    </location>
</feature>
<evidence type="ECO:0000313" key="3">
    <source>
        <dbReference type="Proteomes" id="UP001202328"/>
    </source>
</evidence>